<sequence length="340" mass="36233">MPRLSRRKILATTGAALLAAPMSVRPTPGQEAGLDAAVAAAAGLEQLRSLVIHRQGRCVFARAFRGPSLDRPANVKSVSKTIIAILTGIAIDRGVIEGVDQRVLPLLGRQPFGDARDGLTIGNLLTMQTGLGSTSGGNYGAWVSSNDWVDYALSQPAEGRPGGRFIYSTGGWHVLGAALARASGLSLHQMARDWLGNPLGIAIPPWITDPQGRYLGGNDMAISPLGLARIGDMVLNGGTLDGDRVVSNAWLEASMQPRTRSPFSGDQYGYGWFLTRYDDQRAAYARGYGGQLLAIVPSRRLSIAITSDPNLPARGDGYFGDLRHLLETIVRSGLASEECR</sequence>
<feature type="domain" description="Beta-lactamase-related" evidence="1">
    <location>
        <begin position="51"/>
        <end position="308"/>
    </location>
</feature>
<dbReference type="InterPro" id="IPR050789">
    <property type="entry name" value="Diverse_Enzym_Activities"/>
</dbReference>
<proteinExistence type="predicted"/>
<comment type="caution">
    <text evidence="2">The sequence shown here is derived from an EMBL/GenBank/DDBJ whole genome shotgun (WGS) entry which is preliminary data.</text>
</comment>
<gene>
    <name evidence="2" type="ORF">KNW02_11440</name>
</gene>
<organism evidence="2 3">
    <name type="scientific">Paracoccus marinaquae</name>
    <dbReference type="NCBI Taxonomy" id="2841926"/>
    <lineage>
        <taxon>Bacteria</taxon>
        <taxon>Pseudomonadati</taxon>
        <taxon>Pseudomonadota</taxon>
        <taxon>Alphaproteobacteria</taxon>
        <taxon>Rhodobacterales</taxon>
        <taxon>Paracoccaceae</taxon>
        <taxon>Paracoccus</taxon>
    </lineage>
</organism>
<dbReference type="Pfam" id="PF00144">
    <property type="entry name" value="Beta-lactamase"/>
    <property type="match status" value="1"/>
</dbReference>
<dbReference type="PANTHER" id="PTHR43283:SF7">
    <property type="entry name" value="BETA-LACTAMASE-RELATED DOMAIN-CONTAINING PROTEIN"/>
    <property type="match status" value="1"/>
</dbReference>
<evidence type="ECO:0000313" key="3">
    <source>
        <dbReference type="Proteomes" id="UP001166191"/>
    </source>
</evidence>
<dbReference type="PANTHER" id="PTHR43283">
    <property type="entry name" value="BETA-LACTAMASE-RELATED"/>
    <property type="match status" value="1"/>
</dbReference>
<dbReference type="PROSITE" id="PS51318">
    <property type="entry name" value="TAT"/>
    <property type="match status" value="1"/>
</dbReference>
<dbReference type="EMBL" id="JAHKNG010000018">
    <property type="protein sequence ID" value="MBU3030726.1"/>
    <property type="molecule type" value="Genomic_DNA"/>
</dbReference>
<dbReference type="Proteomes" id="UP001166191">
    <property type="component" value="Unassembled WGS sequence"/>
</dbReference>
<protein>
    <submittedName>
        <fullName evidence="2">Beta-lactamase family protein</fullName>
    </submittedName>
</protein>
<evidence type="ECO:0000259" key="1">
    <source>
        <dbReference type="Pfam" id="PF00144"/>
    </source>
</evidence>
<keyword evidence="3" id="KW-1185">Reference proteome</keyword>
<dbReference type="InterPro" id="IPR006311">
    <property type="entry name" value="TAT_signal"/>
</dbReference>
<dbReference type="InterPro" id="IPR001466">
    <property type="entry name" value="Beta-lactam-related"/>
</dbReference>
<evidence type="ECO:0000313" key="2">
    <source>
        <dbReference type="EMBL" id="MBU3030726.1"/>
    </source>
</evidence>
<reference evidence="2" key="1">
    <citation type="submission" date="2021-06" db="EMBL/GenBank/DDBJ databases">
        <title>Paracoccus bacterium XHP0099 sp. nov., isolated from the surface waters of the Yellow Sea.</title>
        <authorList>
            <person name="Xue H."/>
            <person name="Zhang D."/>
        </authorList>
    </citation>
    <scope>NUCLEOTIDE SEQUENCE</scope>
    <source>
        <strain evidence="2">XHP0099</strain>
    </source>
</reference>
<name>A0ABS6AMQ8_9RHOB</name>
<accession>A0ABS6AMQ8</accession>